<dbReference type="Gramene" id="EOY04678">
    <property type="protein sequence ID" value="EOY04678"/>
    <property type="gene ID" value="TCM_019874"/>
</dbReference>
<dbReference type="AlphaFoldDB" id="A0A061EJ96"/>
<reference evidence="1 2" key="1">
    <citation type="journal article" date="2013" name="Genome Biol.">
        <title>The genome sequence of the most widely cultivated cacao type and its use to identify candidate genes regulating pod color.</title>
        <authorList>
            <person name="Motamayor J.C."/>
            <person name="Mockaitis K."/>
            <person name="Schmutz J."/>
            <person name="Haiminen N."/>
            <person name="Iii D.L."/>
            <person name="Cornejo O."/>
            <person name="Findley S.D."/>
            <person name="Zheng P."/>
            <person name="Utro F."/>
            <person name="Royaert S."/>
            <person name="Saski C."/>
            <person name="Jenkins J."/>
            <person name="Podicheti R."/>
            <person name="Zhao M."/>
            <person name="Scheffler B.E."/>
            <person name="Stack J.C."/>
            <person name="Feltus F.A."/>
            <person name="Mustiga G.M."/>
            <person name="Amores F."/>
            <person name="Phillips W."/>
            <person name="Marelli J.P."/>
            <person name="May G.D."/>
            <person name="Shapiro H."/>
            <person name="Ma J."/>
            <person name="Bustamante C.D."/>
            <person name="Schnell R.J."/>
            <person name="Main D."/>
            <person name="Gilbert D."/>
            <person name="Parida L."/>
            <person name="Kuhn D.N."/>
        </authorList>
    </citation>
    <scope>NUCLEOTIDE SEQUENCE [LARGE SCALE GENOMIC DNA]</scope>
    <source>
        <strain evidence="2">cv. Matina 1-6</strain>
    </source>
</reference>
<evidence type="ECO:0000313" key="2">
    <source>
        <dbReference type="Proteomes" id="UP000026915"/>
    </source>
</evidence>
<dbReference type="Proteomes" id="UP000026915">
    <property type="component" value="Chromosome 4"/>
</dbReference>
<accession>A0A061EJ96</accession>
<keyword evidence="2" id="KW-1185">Reference proteome</keyword>
<sequence>MPGKADHLNHKDYTKFHNNLKSIYVQTLADVGGNYSLTYCAFTLVDLYSL</sequence>
<organism evidence="1 2">
    <name type="scientific">Theobroma cacao</name>
    <name type="common">Cacao</name>
    <name type="synonym">Cocoa</name>
    <dbReference type="NCBI Taxonomy" id="3641"/>
    <lineage>
        <taxon>Eukaryota</taxon>
        <taxon>Viridiplantae</taxon>
        <taxon>Streptophyta</taxon>
        <taxon>Embryophyta</taxon>
        <taxon>Tracheophyta</taxon>
        <taxon>Spermatophyta</taxon>
        <taxon>Magnoliopsida</taxon>
        <taxon>eudicotyledons</taxon>
        <taxon>Gunneridae</taxon>
        <taxon>Pentapetalae</taxon>
        <taxon>rosids</taxon>
        <taxon>malvids</taxon>
        <taxon>Malvales</taxon>
        <taxon>Malvaceae</taxon>
        <taxon>Byttnerioideae</taxon>
        <taxon>Theobroma</taxon>
    </lineage>
</organism>
<gene>
    <name evidence="1" type="ORF">TCM_019874</name>
</gene>
<dbReference type="InParanoid" id="A0A061EJ96"/>
<name>A0A061EJ96_THECC</name>
<evidence type="ECO:0000313" key="1">
    <source>
        <dbReference type="EMBL" id="EOY04678.1"/>
    </source>
</evidence>
<protein>
    <submittedName>
        <fullName evidence="1">Uncharacterized protein</fullName>
    </submittedName>
</protein>
<dbReference type="HOGENOM" id="CLU_3128140_0_0_1"/>
<dbReference type="EMBL" id="CM001882">
    <property type="protein sequence ID" value="EOY04678.1"/>
    <property type="molecule type" value="Genomic_DNA"/>
</dbReference>
<proteinExistence type="predicted"/>